<organism evidence="4 5">
    <name type="scientific">Paenibacillus aurantius</name>
    <dbReference type="NCBI Taxonomy" id="2918900"/>
    <lineage>
        <taxon>Bacteria</taxon>
        <taxon>Bacillati</taxon>
        <taxon>Bacillota</taxon>
        <taxon>Bacilli</taxon>
        <taxon>Bacillales</taxon>
        <taxon>Paenibacillaceae</taxon>
        <taxon>Paenibacillus</taxon>
    </lineage>
</organism>
<gene>
    <name evidence="4" type="ORF">MJA45_06640</name>
</gene>
<dbReference type="InterPro" id="IPR052176">
    <property type="entry name" value="Glycosyl_Hydrlase_43_Enz"/>
</dbReference>
<keyword evidence="2" id="KW-0119">Carbohydrate metabolism</keyword>
<evidence type="ECO:0000256" key="2">
    <source>
        <dbReference type="ARBA" id="ARBA00023277"/>
    </source>
</evidence>
<evidence type="ECO:0000313" key="4">
    <source>
        <dbReference type="EMBL" id="WNQ12704.1"/>
    </source>
</evidence>
<dbReference type="Gene3D" id="2.115.10.20">
    <property type="entry name" value="Glycosyl hydrolase domain, family 43"/>
    <property type="match status" value="1"/>
</dbReference>
<reference evidence="4 5" key="1">
    <citation type="submission" date="2022-02" db="EMBL/GenBank/DDBJ databases">
        <title>Paenibacillus sp. MBLB1776 Whole Genome Shotgun Sequencing.</title>
        <authorList>
            <person name="Hwang C.Y."/>
            <person name="Cho E.-S."/>
            <person name="Seo M.-J."/>
        </authorList>
    </citation>
    <scope>NUCLEOTIDE SEQUENCE [LARGE SCALE GENOMIC DNA]</scope>
    <source>
        <strain evidence="4 5">MBLB1776</strain>
    </source>
</reference>
<dbReference type="AlphaFoldDB" id="A0AA96RIZ3"/>
<dbReference type="Pfam" id="PF24793">
    <property type="entry name" value="GINT1_N"/>
    <property type="match status" value="1"/>
</dbReference>
<dbReference type="PANTHER" id="PTHR43772">
    <property type="entry name" value="ENDO-1,4-BETA-XYLANASE"/>
    <property type="match status" value="1"/>
</dbReference>
<dbReference type="RefSeq" id="WP_315606482.1">
    <property type="nucleotide sequence ID" value="NZ_CP130318.1"/>
</dbReference>
<keyword evidence="1" id="KW-0624">Polysaccharide degradation</keyword>
<name>A0AA96RIZ3_9BACL</name>
<dbReference type="InterPro" id="IPR023296">
    <property type="entry name" value="Glyco_hydro_beta-prop_sf"/>
</dbReference>
<proteinExistence type="predicted"/>
<feature type="domain" description="Glucosamine inositolphosphorylceramide transferase 1 N-terminal" evidence="3">
    <location>
        <begin position="57"/>
        <end position="300"/>
    </location>
</feature>
<dbReference type="InterPro" id="IPR056442">
    <property type="entry name" value="GINT1_N"/>
</dbReference>
<dbReference type="EMBL" id="CP130318">
    <property type="protein sequence ID" value="WNQ12704.1"/>
    <property type="molecule type" value="Genomic_DNA"/>
</dbReference>
<dbReference type="PANTHER" id="PTHR43772:SF2">
    <property type="entry name" value="PUTATIVE (AFU_ORTHOLOGUE AFUA_2G04480)-RELATED"/>
    <property type="match status" value="1"/>
</dbReference>
<keyword evidence="1" id="KW-0858">Xylan degradation</keyword>
<keyword evidence="5" id="KW-1185">Reference proteome</keyword>
<evidence type="ECO:0000256" key="1">
    <source>
        <dbReference type="ARBA" id="ARBA00022651"/>
    </source>
</evidence>
<dbReference type="SUPFAM" id="SSF75005">
    <property type="entry name" value="Arabinanase/levansucrase/invertase"/>
    <property type="match status" value="1"/>
</dbReference>
<evidence type="ECO:0000313" key="5">
    <source>
        <dbReference type="Proteomes" id="UP001305702"/>
    </source>
</evidence>
<accession>A0AA96RIZ3</accession>
<sequence>MRSIQAPCIRKIHHWVTLVRKGMKVAVWSIHVFPAGNGLTASPNDALLHRPSLAATDVTDVPAEFVADPFLVQHQSEYYLFFEVLNKASGRGEIAVASSSDGREWFYERVVLQESFHLSYPQVFEHNGEMYMLPESIEANRVQLYKAKSFPYEWEPAGELLGNVRYLDPSLFFSEGRWWMFAGTEEGDLRLFHAEDLFGPWSEHACSPIVTRNKRISRPGGRVIRDGKTVYRYTQSAYPDYGESVSAFRILKLTVDDYEEEEVGRVLGATNREGDWHKDGMHHVDQLRLTDGRWLVAVDGHRCSHMSYPAWKLSRWIAKLIY</sequence>
<evidence type="ECO:0000259" key="3">
    <source>
        <dbReference type="Pfam" id="PF24793"/>
    </source>
</evidence>
<protein>
    <recommendedName>
        <fullName evidence="3">Glucosamine inositolphosphorylceramide transferase 1 N-terminal domain-containing protein</fullName>
    </recommendedName>
</protein>
<dbReference type="Proteomes" id="UP001305702">
    <property type="component" value="Chromosome"/>
</dbReference>
<dbReference type="GO" id="GO:0045493">
    <property type="term" value="P:xylan catabolic process"/>
    <property type="evidence" value="ECO:0007669"/>
    <property type="project" value="UniProtKB-KW"/>
</dbReference>
<dbReference type="KEGG" id="paun:MJA45_06640"/>